<keyword evidence="3" id="KW-1185">Reference proteome</keyword>
<protein>
    <recommendedName>
        <fullName evidence="4">Transposase</fullName>
    </recommendedName>
</protein>
<evidence type="ECO:0000313" key="3">
    <source>
        <dbReference type="Proteomes" id="UP001206639"/>
    </source>
</evidence>
<feature type="coiled-coil region" evidence="1">
    <location>
        <begin position="58"/>
        <end position="85"/>
    </location>
</feature>
<accession>A0ABT2M5W5</accession>
<dbReference type="EMBL" id="JAODWD010000001">
    <property type="protein sequence ID" value="MCT7657311.1"/>
    <property type="molecule type" value="Genomic_DNA"/>
</dbReference>
<dbReference type="Proteomes" id="UP001206639">
    <property type="component" value="Unassembled WGS sequence"/>
</dbReference>
<gene>
    <name evidence="2" type="ORF">N4S67_02610</name>
</gene>
<comment type="caution">
    <text evidence="2">The sequence shown here is derived from an EMBL/GenBank/DDBJ whole genome shotgun (WGS) entry which is preliminary data.</text>
</comment>
<evidence type="ECO:0000313" key="2">
    <source>
        <dbReference type="EMBL" id="MCT7657311.1"/>
    </source>
</evidence>
<keyword evidence="1" id="KW-0175">Coiled coil</keyword>
<evidence type="ECO:0008006" key="4">
    <source>
        <dbReference type="Google" id="ProtNLM"/>
    </source>
</evidence>
<dbReference type="RefSeq" id="WP_260991370.1">
    <property type="nucleotide sequence ID" value="NZ_JAODWD010000001.1"/>
</dbReference>
<proteinExistence type="predicted"/>
<reference evidence="3" key="1">
    <citation type="submission" date="2023-07" db="EMBL/GenBank/DDBJ databases">
        <authorList>
            <person name="Deng Y."/>
            <person name="Zhang Y.-Q."/>
        </authorList>
    </citation>
    <scope>NUCLEOTIDE SEQUENCE [LARGE SCALE GENOMIC DNA]</scope>
    <source>
        <strain evidence="3">CPCC 205710</strain>
    </source>
</reference>
<evidence type="ECO:0000256" key="1">
    <source>
        <dbReference type="SAM" id="Coils"/>
    </source>
</evidence>
<organism evidence="2 3">
    <name type="scientific">Mycobacterium deserti</name>
    <dbReference type="NCBI Taxonomy" id="2978347"/>
    <lineage>
        <taxon>Bacteria</taxon>
        <taxon>Bacillati</taxon>
        <taxon>Actinomycetota</taxon>
        <taxon>Actinomycetes</taxon>
        <taxon>Mycobacteriales</taxon>
        <taxon>Mycobacteriaceae</taxon>
        <taxon>Mycobacterium</taxon>
    </lineage>
</organism>
<sequence>MAGFSVLTDDDAARASDLAQAAYFRDALADHRSLIHAEIVRQTRALDALSTKSDAIAITRLRREIRANEAECRDLDRMIEALDQRFSVAGANRP</sequence>
<name>A0ABT2M5W5_9MYCO</name>